<dbReference type="NCBIfam" id="TIGR00741">
    <property type="entry name" value="yfiA"/>
    <property type="match status" value="1"/>
</dbReference>
<gene>
    <name evidence="6" type="primary">smpA</name>
    <name evidence="4" type="synonym">hpf</name>
    <name evidence="6" type="ordered locus">HRM2_27880</name>
</gene>
<dbReference type="InterPro" id="IPR034694">
    <property type="entry name" value="HPF_long/plastid"/>
</dbReference>
<comment type="function">
    <text evidence="4">Required for dimerization of active 70S ribosomes into 100S ribosomes in stationary phase; 100S ribosomes are translationally inactive and sometimes present during exponential growth.</text>
</comment>
<dbReference type="GO" id="GO:0045900">
    <property type="term" value="P:negative regulation of translational elongation"/>
    <property type="evidence" value="ECO:0007669"/>
    <property type="project" value="TreeGrafter"/>
</dbReference>
<dbReference type="Pfam" id="PF16321">
    <property type="entry name" value="Ribosom_S30AE_C"/>
    <property type="match status" value="1"/>
</dbReference>
<comment type="subcellular location">
    <subcellularLocation>
        <location evidence="4">Cytoplasm</location>
    </subcellularLocation>
</comment>
<dbReference type="Gene3D" id="3.30.505.50">
    <property type="entry name" value="Sigma 54 modulation/S30EA ribosomal protein, C-terminal domain"/>
    <property type="match status" value="1"/>
</dbReference>
<sequence length="179" mass="20310">MQTSVTFKQIDPSDALKSYVQKKVDRFDKMLESPAEANVVLSVEKIRHIAEITLVCDRLKIHAKEESENMYSSIDTLMDKVAGQIKKNKDKMRRHMSGNKASIKDNDILLTPPEAASDTSTPEVIMEAIDVKPIDIDDAVMELNSGKENFFVFSNARTERVNVLYRRNDGKLGLIQPRR</sequence>
<dbReference type="GO" id="GO:0022627">
    <property type="term" value="C:cytosolic small ribosomal subunit"/>
    <property type="evidence" value="ECO:0007669"/>
    <property type="project" value="TreeGrafter"/>
</dbReference>
<dbReference type="InterPro" id="IPR038416">
    <property type="entry name" value="Ribosom_S30AE_C_sf"/>
</dbReference>
<dbReference type="InterPro" id="IPR003489">
    <property type="entry name" value="RHF/RaiA"/>
</dbReference>
<dbReference type="RefSeq" id="WP_015904641.1">
    <property type="nucleotide sequence ID" value="NC_012108.1"/>
</dbReference>
<name>C0QJ65_DESAH</name>
<dbReference type="AlphaFoldDB" id="C0QJ65"/>
<dbReference type="STRING" id="177437.HRM2_27880"/>
<comment type="similarity">
    <text evidence="4">Belongs to the HPF/YfiA ribosome-associated protein family. Long HPF subfamily.</text>
</comment>
<evidence type="ECO:0000256" key="3">
    <source>
        <dbReference type="ARBA" id="ARBA00041148"/>
    </source>
</evidence>
<dbReference type="HOGENOM" id="CLU_071472_0_3_7"/>
<dbReference type="SUPFAM" id="SSF69754">
    <property type="entry name" value="Ribosome binding protein Y (YfiA homologue)"/>
    <property type="match status" value="1"/>
</dbReference>
<organism evidence="6 7">
    <name type="scientific">Desulforapulum autotrophicum (strain ATCC 43914 / DSM 3382 / VKM B-1955 / HRM2)</name>
    <name type="common">Desulfobacterium autotrophicum</name>
    <dbReference type="NCBI Taxonomy" id="177437"/>
    <lineage>
        <taxon>Bacteria</taxon>
        <taxon>Pseudomonadati</taxon>
        <taxon>Thermodesulfobacteriota</taxon>
        <taxon>Desulfobacteria</taxon>
        <taxon>Desulfobacterales</taxon>
        <taxon>Desulfobacteraceae</taxon>
        <taxon>Desulforapulum</taxon>
    </lineage>
</organism>
<protein>
    <recommendedName>
        <fullName evidence="3 4">Ribosome hibernation promoting factor</fullName>
        <shortName evidence="4">HPF</shortName>
    </recommendedName>
</protein>
<dbReference type="InterPro" id="IPR050574">
    <property type="entry name" value="HPF/YfiA_ribosome-assoc"/>
</dbReference>
<evidence type="ECO:0000256" key="4">
    <source>
        <dbReference type="HAMAP-Rule" id="MF_00839"/>
    </source>
</evidence>
<dbReference type="EMBL" id="CP001087">
    <property type="protein sequence ID" value="ACN15878.1"/>
    <property type="molecule type" value="Genomic_DNA"/>
</dbReference>
<accession>C0QJ65</accession>
<dbReference type="KEGG" id="dat:HRM2_27880"/>
<keyword evidence="7" id="KW-1185">Reference proteome</keyword>
<evidence type="ECO:0000256" key="1">
    <source>
        <dbReference type="ARBA" id="ARBA00022845"/>
    </source>
</evidence>
<comment type="subunit">
    <text evidence="4">Interacts with 100S ribosomes.</text>
</comment>
<dbReference type="PANTHER" id="PTHR33231">
    <property type="entry name" value="30S RIBOSOMAL PROTEIN"/>
    <property type="match status" value="1"/>
</dbReference>
<dbReference type="eggNOG" id="COG1544">
    <property type="taxonomic scope" value="Bacteria"/>
</dbReference>
<dbReference type="Pfam" id="PF02482">
    <property type="entry name" value="Ribosomal_S30AE"/>
    <property type="match status" value="1"/>
</dbReference>
<dbReference type="InterPro" id="IPR032528">
    <property type="entry name" value="Ribosom_S30AE_C"/>
</dbReference>
<evidence type="ECO:0000313" key="6">
    <source>
        <dbReference type="EMBL" id="ACN15878.1"/>
    </source>
</evidence>
<dbReference type="OrthoDB" id="9794975at2"/>
<evidence type="ECO:0000256" key="2">
    <source>
        <dbReference type="ARBA" id="ARBA00038695"/>
    </source>
</evidence>
<dbReference type="CDD" id="cd00552">
    <property type="entry name" value="RaiA"/>
    <property type="match status" value="1"/>
</dbReference>
<dbReference type="Gene3D" id="3.30.160.100">
    <property type="entry name" value="Ribosome hibernation promotion factor-like"/>
    <property type="match status" value="1"/>
</dbReference>
<dbReference type="GO" id="GO:0043024">
    <property type="term" value="F:ribosomal small subunit binding"/>
    <property type="evidence" value="ECO:0007669"/>
    <property type="project" value="TreeGrafter"/>
</dbReference>
<keyword evidence="4" id="KW-0963">Cytoplasm</keyword>
<keyword evidence="1 4" id="KW-0810">Translation regulation</keyword>
<evidence type="ECO:0000259" key="5">
    <source>
        <dbReference type="Pfam" id="PF16321"/>
    </source>
</evidence>
<proteinExistence type="inferred from homology"/>
<dbReference type="Proteomes" id="UP000000442">
    <property type="component" value="Chromosome"/>
</dbReference>
<feature type="domain" description="Sigma 54 modulation/S30EA ribosomal protein C-terminal" evidence="5">
    <location>
        <begin position="126"/>
        <end position="174"/>
    </location>
</feature>
<evidence type="ECO:0000313" key="7">
    <source>
        <dbReference type="Proteomes" id="UP000000442"/>
    </source>
</evidence>
<dbReference type="PANTHER" id="PTHR33231:SF1">
    <property type="entry name" value="30S RIBOSOMAL PROTEIN"/>
    <property type="match status" value="1"/>
</dbReference>
<dbReference type="HAMAP" id="MF_00839">
    <property type="entry name" value="HPF"/>
    <property type="match status" value="1"/>
</dbReference>
<comment type="subunit">
    <text evidence="2">Associates exclusively with 100S ribosomes, which are dimers of 70S ribosomes.</text>
</comment>
<reference evidence="6 7" key="1">
    <citation type="journal article" date="2009" name="Environ. Microbiol.">
        <title>Genome sequence of Desulfobacterium autotrophicum HRM2, a marine sulfate reducer oxidizing organic carbon completely to carbon dioxide.</title>
        <authorList>
            <person name="Strittmatter A.W."/>
            <person name="Liesegang H."/>
            <person name="Rabus R."/>
            <person name="Decker I."/>
            <person name="Amann J."/>
            <person name="Andres S."/>
            <person name="Henne A."/>
            <person name="Fricke W.F."/>
            <person name="Martinez-Arias R."/>
            <person name="Bartels D."/>
            <person name="Goesmann A."/>
            <person name="Krause L."/>
            <person name="Puehler A."/>
            <person name="Klenk H.P."/>
            <person name="Richter M."/>
            <person name="Schuler M."/>
            <person name="Gloeckner F.O."/>
            <person name="Meyerdierks A."/>
            <person name="Gottschalk G."/>
            <person name="Amann R."/>
        </authorList>
    </citation>
    <scope>NUCLEOTIDE SEQUENCE [LARGE SCALE GENOMIC DNA]</scope>
    <source>
        <strain evidence="7">ATCC 43914 / DSM 3382 / HRM2</strain>
    </source>
</reference>
<dbReference type="InterPro" id="IPR036567">
    <property type="entry name" value="RHF-like"/>
</dbReference>